<dbReference type="InterPro" id="IPR043502">
    <property type="entry name" value="DNA/RNA_pol_sf"/>
</dbReference>
<dbReference type="PROSITE" id="PS50157">
    <property type="entry name" value="ZINC_FINGER_C2H2_2"/>
    <property type="match status" value="2"/>
</dbReference>
<keyword evidence="1" id="KW-0479">Metal-binding</keyword>
<dbReference type="Pfam" id="PF00078">
    <property type="entry name" value="RVT_1"/>
    <property type="match status" value="1"/>
</dbReference>
<dbReference type="GO" id="GO:0008270">
    <property type="term" value="F:zinc ion binding"/>
    <property type="evidence" value="ECO:0007669"/>
    <property type="project" value="UniProtKB-KW"/>
</dbReference>
<dbReference type="WBParaSite" id="TMUE_2000009893.1">
    <property type="protein sequence ID" value="TMUE_2000009893.1"/>
    <property type="gene ID" value="WBGene00300766"/>
</dbReference>
<dbReference type="Proteomes" id="UP000046395">
    <property type="component" value="Unassembled WGS sequence"/>
</dbReference>
<dbReference type="InterPro" id="IPR013087">
    <property type="entry name" value="Znf_C2H2_type"/>
</dbReference>
<dbReference type="SUPFAM" id="SSF56672">
    <property type="entry name" value="DNA/RNA polymerases"/>
    <property type="match status" value="1"/>
</dbReference>
<evidence type="ECO:0000256" key="1">
    <source>
        <dbReference type="PROSITE-ProRule" id="PRU00042"/>
    </source>
</evidence>
<evidence type="ECO:0000256" key="2">
    <source>
        <dbReference type="SAM" id="MobiDB-lite"/>
    </source>
</evidence>
<dbReference type="SMART" id="SM00355">
    <property type="entry name" value="ZnF_C2H2"/>
    <property type="match status" value="3"/>
</dbReference>
<protein>
    <submittedName>
        <fullName evidence="6">Reverse transcriptase domain-containing protein</fullName>
    </submittedName>
</protein>
<proteinExistence type="predicted"/>
<dbReference type="PROSITE" id="PS00028">
    <property type="entry name" value="ZINC_FINGER_C2H2_1"/>
    <property type="match status" value="1"/>
</dbReference>
<dbReference type="InterPro" id="IPR036236">
    <property type="entry name" value="Znf_C2H2_sf"/>
</dbReference>
<dbReference type="STRING" id="70415.A0A5S6QRW2"/>
<evidence type="ECO:0000313" key="6">
    <source>
        <dbReference type="WBParaSite" id="TMUE_2000009893.1"/>
    </source>
</evidence>
<dbReference type="InterPro" id="IPR000477">
    <property type="entry name" value="RT_dom"/>
</dbReference>
<evidence type="ECO:0000313" key="5">
    <source>
        <dbReference type="Proteomes" id="UP000046395"/>
    </source>
</evidence>
<feature type="domain" description="Reverse transcriptase" evidence="4">
    <location>
        <begin position="234"/>
        <end position="467"/>
    </location>
</feature>
<organism evidence="5 6">
    <name type="scientific">Trichuris muris</name>
    <name type="common">Mouse whipworm</name>
    <dbReference type="NCBI Taxonomy" id="70415"/>
    <lineage>
        <taxon>Eukaryota</taxon>
        <taxon>Metazoa</taxon>
        <taxon>Ecdysozoa</taxon>
        <taxon>Nematoda</taxon>
        <taxon>Enoplea</taxon>
        <taxon>Dorylaimia</taxon>
        <taxon>Trichinellida</taxon>
        <taxon>Trichuridae</taxon>
        <taxon>Trichuris</taxon>
    </lineage>
</organism>
<name>A0A5S6QRW2_TRIMR</name>
<keyword evidence="1" id="KW-0862">Zinc</keyword>
<sequence>MEDPQEENQQSVPERTAGGDEANDGTASSPGPFKCSVCGFVTTTGHRYGEHVRLHGLVDSYRCSRCGRSFPTINSVASHYGRWCTGLQGPREGNVPLQTASTELPWPCQDCSQRFATHAGRQLHRRTAHTAEFALTQPRELEASLPLDTPNFRDTLEIELFRRYGIRRNLEMIKGQRRKAKYKELVERLRLRGDTGPAPAESLAQNNLAVVDETTDAKDRSVPEENFVLSDIGGSLAPQDQDSSVTTALLSLVERAVRGDDVLDETASAVISFLNVPPPEHQRRQHRVRSPPRAARKPFMRSRRLGKELDIATLDVAKAFDSVSHDSIRRALRSHGASSRSVELVSNLLADSYTTIEHSEGRSDLVPMTCGVKQGDPLSPLLISLVLDELLDELEVVGAGYAFSDDQQLCCLAFAGDILLMSDSKAGYLKYLGVEFNPYGKRRDMLRRVEELLGRVKEAALKSQQKV</sequence>
<evidence type="ECO:0000259" key="4">
    <source>
        <dbReference type="PROSITE" id="PS50878"/>
    </source>
</evidence>
<keyword evidence="1" id="KW-0863">Zinc-finger</keyword>
<dbReference type="SUPFAM" id="SSF57667">
    <property type="entry name" value="beta-beta-alpha zinc fingers"/>
    <property type="match status" value="1"/>
</dbReference>
<feature type="region of interest" description="Disordered" evidence="2">
    <location>
        <begin position="1"/>
        <end position="28"/>
    </location>
</feature>
<dbReference type="Gene3D" id="3.30.160.60">
    <property type="entry name" value="Classic Zinc Finger"/>
    <property type="match status" value="1"/>
</dbReference>
<keyword evidence="5" id="KW-1185">Reference proteome</keyword>
<reference evidence="6" key="1">
    <citation type="submission" date="2019-12" db="UniProtKB">
        <authorList>
            <consortium name="WormBaseParasite"/>
        </authorList>
    </citation>
    <scope>IDENTIFICATION</scope>
</reference>
<accession>A0A5S6QRW2</accession>
<dbReference type="PROSITE" id="PS50878">
    <property type="entry name" value="RT_POL"/>
    <property type="match status" value="1"/>
</dbReference>
<evidence type="ECO:0000259" key="3">
    <source>
        <dbReference type="PROSITE" id="PS50157"/>
    </source>
</evidence>
<feature type="domain" description="C2H2-type" evidence="3">
    <location>
        <begin position="106"/>
        <end position="134"/>
    </location>
</feature>
<dbReference type="AlphaFoldDB" id="A0A5S6QRW2"/>
<dbReference type="PANTHER" id="PTHR47027:SF20">
    <property type="entry name" value="REVERSE TRANSCRIPTASE-LIKE PROTEIN WITH RNA-DIRECTED DNA POLYMERASE DOMAIN"/>
    <property type="match status" value="1"/>
</dbReference>
<dbReference type="PANTHER" id="PTHR47027">
    <property type="entry name" value="REVERSE TRANSCRIPTASE DOMAIN-CONTAINING PROTEIN"/>
    <property type="match status" value="1"/>
</dbReference>
<feature type="domain" description="C2H2-type" evidence="3">
    <location>
        <begin position="61"/>
        <end position="79"/>
    </location>
</feature>